<dbReference type="Proteomes" id="UP000654345">
    <property type="component" value="Unassembled WGS sequence"/>
</dbReference>
<evidence type="ECO:0000313" key="2">
    <source>
        <dbReference type="Proteomes" id="UP000654345"/>
    </source>
</evidence>
<name>A0ABQ3UUL3_9CHLR</name>
<proteinExistence type="predicted"/>
<protein>
    <submittedName>
        <fullName evidence="1">Uncharacterized protein</fullName>
    </submittedName>
</protein>
<dbReference type="EMBL" id="BNJG01000002">
    <property type="protein sequence ID" value="GHO56388.1"/>
    <property type="molecule type" value="Genomic_DNA"/>
</dbReference>
<evidence type="ECO:0000313" key="1">
    <source>
        <dbReference type="EMBL" id="GHO56388.1"/>
    </source>
</evidence>
<sequence>MGRPLSSPFEHASIRLKTLHAYFLKHFDGTDIVIKTLSCDTPDGNMLEGPGYEALCHFRRIACPTIFGKNAVANLDHSLLIWPALKTDVIDDLLIGGMKNDAIPDRAFRIIFHELNEKW</sequence>
<accession>A0ABQ3UUL3</accession>
<reference evidence="1 2" key="1">
    <citation type="journal article" date="2021" name="Int. J. Syst. Evol. Microbiol.">
        <title>Reticulibacter mediterranei gen. nov., sp. nov., within the new family Reticulibacteraceae fam. nov., and Ktedonospora formicarum gen. nov., sp. nov., Ktedonobacter robiniae sp. nov., Dictyobacter formicarum sp. nov. and Dictyobacter arantiisoli sp. nov., belonging to the class Ktedonobacteria.</title>
        <authorList>
            <person name="Yabe S."/>
            <person name="Zheng Y."/>
            <person name="Wang C.M."/>
            <person name="Sakai Y."/>
            <person name="Abe K."/>
            <person name="Yokota A."/>
            <person name="Donadio S."/>
            <person name="Cavaletti L."/>
            <person name="Monciardini P."/>
        </authorList>
    </citation>
    <scope>NUCLEOTIDE SEQUENCE [LARGE SCALE GENOMIC DNA]</scope>
    <source>
        <strain evidence="1 2">SOSP1-30</strain>
    </source>
</reference>
<keyword evidence="2" id="KW-1185">Reference proteome</keyword>
<organism evidence="1 2">
    <name type="scientific">Ktedonobacter robiniae</name>
    <dbReference type="NCBI Taxonomy" id="2778365"/>
    <lineage>
        <taxon>Bacteria</taxon>
        <taxon>Bacillati</taxon>
        <taxon>Chloroflexota</taxon>
        <taxon>Ktedonobacteria</taxon>
        <taxon>Ktedonobacterales</taxon>
        <taxon>Ktedonobacteraceae</taxon>
        <taxon>Ktedonobacter</taxon>
    </lineage>
</organism>
<gene>
    <name evidence="1" type="ORF">KSB_48630</name>
</gene>
<comment type="caution">
    <text evidence="1">The sequence shown here is derived from an EMBL/GenBank/DDBJ whole genome shotgun (WGS) entry which is preliminary data.</text>
</comment>